<dbReference type="PROSITE" id="PS50238">
    <property type="entry name" value="RHOGAP"/>
    <property type="match status" value="1"/>
</dbReference>
<evidence type="ECO:0000313" key="3">
    <source>
        <dbReference type="Proteomes" id="UP000676336"/>
    </source>
</evidence>
<feature type="non-terminal residue" evidence="2">
    <location>
        <position position="1"/>
    </location>
</feature>
<gene>
    <name evidence="2" type="ORF">SMN809_LOCUS49848</name>
</gene>
<protein>
    <recommendedName>
        <fullName evidence="1">Rho-GAP domain-containing protein</fullName>
    </recommendedName>
</protein>
<dbReference type="SUPFAM" id="SSF48350">
    <property type="entry name" value="GTPase activation domain, GAP"/>
    <property type="match status" value="1"/>
</dbReference>
<dbReference type="PANTHER" id="PTHR45899:SF2">
    <property type="entry name" value="RHO GTPASE ACTIVATING PROTEIN AT 15B, ISOFORM C"/>
    <property type="match status" value="1"/>
</dbReference>
<dbReference type="PANTHER" id="PTHR45899">
    <property type="entry name" value="RHO GTPASE ACTIVATING PROTEIN AT 15B, ISOFORM C"/>
    <property type="match status" value="1"/>
</dbReference>
<dbReference type="GO" id="GO:0005547">
    <property type="term" value="F:phosphatidylinositol-3,4,5-trisphosphate binding"/>
    <property type="evidence" value="ECO:0007669"/>
    <property type="project" value="TreeGrafter"/>
</dbReference>
<dbReference type="AlphaFoldDB" id="A0A8S3C3X0"/>
<dbReference type="SMART" id="SM00324">
    <property type="entry name" value="RhoGAP"/>
    <property type="match status" value="1"/>
</dbReference>
<dbReference type="GO" id="GO:0005737">
    <property type="term" value="C:cytoplasm"/>
    <property type="evidence" value="ECO:0007669"/>
    <property type="project" value="TreeGrafter"/>
</dbReference>
<feature type="domain" description="Rho-GAP" evidence="1">
    <location>
        <begin position="1"/>
        <end position="168"/>
    </location>
</feature>
<dbReference type="InterPro" id="IPR008936">
    <property type="entry name" value="Rho_GTPase_activation_prot"/>
</dbReference>
<reference evidence="2" key="1">
    <citation type="submission" date="2021-02" db="EMBL/GenBank/DDBJ databases">
        <authorList>
            <person name="Nowell W R."/>
        </authorList>
    </citation>
    <scope>NUCLEOTIDE SEQUENCE</scope>
</reference>
<dbReference type="Gene3D" id="1.10.555.10">
    <property type="entry name" value="Rho GTPase activation protein"/>
    <property type="match status" value="1"/>
</dbReference>
<dbReference type="GO" id="GO:0007165">
    <property type="term" value="P:signal transduction"/>
    <property type="evidence" value="ECO:0007669"/>
    <property type="project" value="InterPro"/>
</dbReference>
<accession>A0A8S3C3X0</accession>
<dbReference type="InterPro" id="IPR052227">
    <property type="entry name" value="Arf-Rho-GAP_ANK-PH_domain"/>
</dbReference>
<evidence type="ECO:0000259" key="1">
    <source>
        <dbReference type="PROSITE" id="PS50238"/>
    </source>
</evidence>
<comment type="caution">
    <text evidence="2">The sequence shown here is derived from an EMBL/GenBank/DDBJ whole genome shotgun (WGS) entry which is preliminary data.</text>
</comment>
<dbReference type="InterPro" id="IPR000198">
    <property type="entry name" value="RhoGAP_dom"/>
</dbReference>
<dbReference type="Pfam" id="PF00620">
    <property type="entry name" value="RhoGAP"/>
    <property type="match status" value="1"/>
</dbReference>
<evidence type="ECO:0000313" key="2">
    <source>
        <dbReference type="EMBL" id="CAF4860814.1"/>
    </source>
</evidence>
<name>A0A8S3C3X0_9BILA</name>
<dbReference type="Proteomes" id="UP000676336">
    <property type="component" value="Unassembled WGS sequence"/>
</dbReference>
<sequence length="209" mass="24036">VYRQAGQETRIKQLLNELLEDPFTNSLTRENYTEHDVASGLKRFLRQLETPLLGTRQNYDAWLRSTVDSNILTEQLIQYYRGLLVDLKHNYPIHYATLRKMLLHIRTVSMLSNRNGMVLSNLVSTFAPCIISQAFAPPPPPPPPLVNTNARETRERRGMSLDDIDMKYSKNQEDNISLFDDETQDSIGLLMNTSTPAKLKRNQSLQCKN</sequence>
<dbReference type="EMBL" id="CAJOBI010163604">
    <property type="protein sequence ID" value="CAF4860814.1"/>
    <property type="molecule type" value="Genomic_DNA"/>
</dbReference>
<proteinExistence type="predicted"/>
<organism evidence="2 3">
    <name type="scientific">Rotaria magnacalcarata</name>
    <dbReference type="NCBI Taxonomy" id="392030"/>
    <lineage>
        <taxon>Eukaryota</taxon>
        <taxon>Metazoa</taxon>
        <taxon>Spiralia</taxon>
        <taxon>Gnathifera</taxon>
        <taxon>Rotifera</taxon>
        <taxon>Eurotatoria</taxon>
        <taxon>Bdelloidea</taxon>
        <taxon>Philodinida</taxon>
        <taxon>Philodinidae</taxon>
        <taxon>Rotaria</taxon>
    </lineage>
</organism>